<comment type="caution">
    <text evidence="1">The sequence shown here is derived from an EMBL/GenBank/DDBJ whole genome shotgun (WGS) entry which is preliminary data.</text>
</comment>
<evidence type="ECO:0000313" key="1">
    <source>
        <dbReference type="EMBL" id="GIQ90041.1"/>
    </source>
</evidence>
<protein>
    <submittedName>
        <fullName evidence="1">Uncharacterized protein</fullName>
    </submittedName>
</protein>
<gene>
    <name evidence="1" type="ORF">KIPB_012687</name>
</gene>
<keyword evidence="2" id="KW-1185">Reference proteome</keyword>
<feature type="non-terminal residue" evidence="1">
    <location>
        <position position="1"/>
    </location>
</feature>
<organism evidence="1 2">
    <name type="scientific">Kipferlia bialata</name>
    <dbReference type="NCBI Taxonomy" id="797122"/>
    <lineage>
        <taxon>Eukaryota</taxon>
        <taxon>Metamonada</taxon>
        <taxon>Carpediemonas-like organisms</taxon>
        <taxon>Kipferlia</taxon>
    </lineage>
</organism>
<accession>A0A9K3GPQ3</accession>
<dbReference type="InterPro" id="IPR027417">
    <property type="entry name" value="P-loop_NTPase"/>
</dbReference>
<feature type="non-terminal residue" evidence="1">
    <location>
        <position position="281"/>
    </location>
</feature>
<proteinExistence type="predicted"/>
<evidence type="ECO:0000313" key="2">
    <source>
        <dbReference type="Proteomes" id="UP000265618"/>
    </source>
</evidence>
<name>A0A9K3GPQ3_9EUKA</name>
<sequence>FLQQTTQPEGFTLPLYVLIGDTGIGKSWSVAHLCERAICLRGAIPYLFPLRHQLDLLLQRVFGSSDPSVVGARCMAYRETQTEGEGEGEQTVGKPLGLPLLVLDGFDKLVSAKKESLLTWLHTFLESTSGRVPVVLTCRTHVWPEDPVVDRALDTLYQYIYNGEEGYSHALTPFTDLELADACGRRRLAETDIPGPLRPLCARPSVLGMLSADALRGQGSGAYTGEDGKVSLGLVNDRLLPLMGVTSAIRVQCLGPFLHSLVSAECQIEQDQIPEAVLNHP</sequence>
<dbReference type="AlphaFoldDB" id="A0A9K3GPQ3"/>
<dbReference type="EMBL" id="BDIP01005703">
    <property type="protein sequence ID" value="GIQ90041.1"/>
    <property type="molecule type" value="Genomic_DNA"/>
</dbReference>
<reference evidence="1 2" key="1">
    <citation type="journal article" date="2018" name="PLoS ONE">
        <title>The draft genome of Kipferlia bialata reveals reductive genome evolution in fornicate parasites.</title>
        <authorList>
            <person name="Tanifuji G."/>
            <person name="Takabayashi S."/>
            <person name="Kume K."/>
            <person name="Takagi M."/>
            <person name="Nakayama T."/>
            <person name="Kamikawa R."/>
            <person name="Inagaki Y."/>
            <person name="Hashimoto T."/>
        </authorList>
    </citation>
    <scope>NUCLEOTIDE SEQUENCE [LARGE SCALE GENOMIC DNA]</scope>
    <source>
        <strain evidence="1">NY0173</strain>
    </source>
</reference>
<dbReference type="SUPFAM" id="SSF52540">
    <property type="entry name" value="P-loop containing nucleoside triphosphate hydrolases"/>
    <property type="match status" value="1"/>
</dbReference>
<dbReference type="Gene3D" id="3.40.50.300">
    <property type="entry name" value="P-loop containing nucleotide triphosphate hydrolases"/>
    <property type="match status" value="1"/>
</dbReference>
<dbReference type="Proteomes" id="UP000265618">
    <property type="component" value="Unassembled WGS sequence"/>
</dbReference>